<protein>
    <submittedName>
        <fullName evidence="3">Uncharacterized protein</fullName>
    </submittedName>
</protein>
<reference evidence="1" key="2">
    <citation type="submission" date="2023-09" db="EMBL/GenBank/DDBJ databases">
        <title>Characterization of Arcobacter Isolates from Retail Chicken Sold in Supermarkets in Tbilisi, Georgia.</title>
        <authorList>
            <person name="Matthias R."/>
            <person name="Zautner A.E."/>
        </authorList>
    </citation>
    <scope>NUCLEOTIDE SEQUENCE</scope>
    <source>
        <strain evidence="2">LEO 108</strain>
        <strain evidence="1">LEO 109</strain>
    </source>
</reference>
<evidence type="ECO:0000313" key="3">
    <source>
        <dbReference type="EMBL" id="WNL19495.1"/>
    </source>
</evidence>
<dbReference type="EMBL" id="CP134851">
    <property type="protein sequence ID" value="WNL24322.1"/>
    <property type="molecule type" value="Genomic_DNA"/>
</dbReference>
<evidence type="ECO:0000313" key="6">
    <source>
        <dbReference type="EMBL" id="WNL24785.1"/>
    </source>
</evidence>
<name>A0AA96D220_9BACT</name>
<sequence length="50" mass="6294">MSDFSHSWWSHCLYDHKYISWKDMLRIGRFWSDLKVTYQYFDKNNTGENR</sequence>
<organism evidence="3">
    <name type="scientific">Arcobacter sp. AZ-2023</name>
    <dbReference type="NCBI Taxonomy" id="3074453"/>
    <lineage>
        <taxon>Bacteria</taxon>
        <taxon>Pseudomonadati</taxon>
        <taxon>Campylobacterota</taxon>
        <taxon>Epsilonproteobacteria</taxon>
        <taxon>Campylobacterales</taxon>
        <taxon>Arcobacteraceae</taxon>
        <taxon>Arcobacter</taxon>
    </lineage>
</organism>
<dbReference type="EMBL" id="CP134850">
    <property type="protein sequence ID" value="WNL21634.1"/>
    <property type="molecule type" value="Genomic_DNA"/>
</dbReference>
<dbReference type="EMBL" id="CP134849">
    <property type="protein sequence ID" value="WNL19495.1"/>
    <property type="molecule type" value="Genomic_DNA"/>
</dbReference>
<proteinExistence type="predicted"/>
<evidence type="ECO:0000313" key="2">
    <source>
        <dbReference type="EMBL" id="WNL14622.1"/>
    </source>
</evidence>
<dbReference type="EMBL" id="CP134845">
    <property type="protein sequence ID" value="WNL14622.1"/>
    <property type="molecule type" value="Genomic_DNA"/>
</dbReference>
<reference evidence="3" key="1">
    <citation type="submission" date="2023-09" db="EMBL/GenBank/DDBJ databases">
        <title>Arcobacter tbilisiensis sp. nov. isolated from chicken meat in Tbilisi, Georgia.</title>
        <authorList>
            <person name="Matthias R."/>
            <person name="Zautner A.E."/>
        </authorList>
    </citation>
    <scope>NUCLEOTIDE SEQUENCE</scope>
    <source>
        <strain evidence="6">LEO 70</strain>
        <strain evidence="5">LEO 74</strain>
        <strain evidence="4">LEO 79</strain>
        <strain evidence="3">LEO 99</strain>
    </source>
</reference>
<dbReference type="EMBL" id="CP134844">
    <property type="protein sequence ID" value="WNL13306.1"/>
    <property type="molecule type" value="Genomic_DNA"/>
</dbReference>
<evidence type="ECO:0000313" key="4">
    <source>
        <dbReference type="EMBL" id="WNL21634.1"/>
    </source>
</evidence>
<dbReference type="EMBL" id="CP134852">
    <property type="protein sequence ID" value="WNL24785.1"/>
    <property type="molecule type" value="Genomic_DNA"/>
</dbReference>
<evidence type="ECO:0000313" key="1">
    <source>
        <dbReference type="EMBL" id="WNL13306.1"/>
    </source>
</evidence>
<gene>
    <name evidence="2" type="ORF">RJG51_00175</name>
    <name evidence="1" type="ORF">RJG52_04405</name>
    <name evidence="3" type="ORF">RJG53_01875</name>
    <name evidence="5" type="ORF">RJG55_04420</name>
    <name evidence="4" type="ORF">RJG56_01720</name>
    <name evidence="6" type="ORF">RJG57_06930</name>
</gene>
<accession>A0AA96D220</accession>
<dbReference type="AlphaFoldDB" id="A0AA96D220"/>
<evidence type="ECO:0000313" key="5">
    <source>
        <dbReference type="EMBL" id="WNL24322.1"/>
    </source>
</evidence>